<dbReference type="GO" id="GO:0005886">
    <property type="term" value="C:plasma membrane"/>
    <property type="evidence" value="ECO:0007669"/>
    <property type="project" value="TreeGrafter"/>
</dbReference>
<name>A0A072PUN2_9EURO</name>
<keyword evidence="7" id="KW-1185">Reference proteome</keyword>
<dbReference type="RefSeq" id="XP_013266161.1">
    <property type="nucleotide sequence ID" value="XM_013410707.1"/>
</dbReference>
<comment type="caution">
    <text evidence="6">The sequence shown here is derived from an EMBL/GenBank/DDBJ whole genome shotgun (WGS) entry which is preliminary data.</text>
</comment>
<dbReference type="Gene3D" id="1.20.1250.20">
    <property type="entry name" value="MFS general substrate transporter like domains"/>
    <property type="match status" value="1"/>
</dbReference>
<reference evidence="6 7" key="1">
    <citation type="submission" date="2013-03" db="EMBL/GenBank/DDBJ databases">
        <title>The Genome Sequence of Exophiala aquamarina CBS 119918.</title>
        <authorList>
            <consortium name="The Broad Institute Genomics Platform"/>
            <person name="Cuomo C."/>
            <person name="de Hoog S."/>
            <person name="Gorbushina A."/>
            <person name="Walker B."/>
            <person name="Young S.K."/>
            <person name="Zeng Q."/>
            <person name="Gargeya S."/>
            <person name="Fitzgerald M."/>
            <person name="Haas B."/>
            <person name="Abouelleil A."/>
            <person name="Allen A.W."/>
            <person name="Alvarado L."/>
            <person name="Arachchi H.M."/>
            <person name="Berlin A.M."/>
            <person name="Chapman S.B."/>
            <person name="Gainer-Dewar J."/>
            <person name="Goldberg J."/>
            <person name="Griggs A."/>
            <person name="Gujja S."/>
            <person name="Hansen M."/>
            <person name="Howarth C."/>
            <person name="Imamovic A."/>
            <person name="Ireland A."/>
            <person name="Larimer J."/>
            <person name="McCowan C."/>
            <person name="Murphy C."/>
            <person name="Pearson M."/>
            <person name="Poon T.W."/>
            <person name="Priest M."/>
            <person name="Roberts A."/>
            <person name="Saif S."/>
            <person name="Shea T."/>
            <person name="Sisk P."/>
            <person name="Sykes S."/>
            <person name="Wortman J."/>
            <person name="Nusbaum C."/>
            <person name="Birren B."/>
        </authorList>
    </citation>
    <scope>NUCLEOTIDE SEQUENCE [LARGE SCALE GENOMIC DNA]</scope>
    <source>
        <strain evidence="6 7">CBS 119918</strain>
    </source>
</reference>
<feature type="transmembrane region" description="Helical" evidence="5">
    <location>
        <begin position="228"/>
        <end position="250"/>
    </location>
</feature>
<proteinExistence type="predicted"/>
<dbReference type="PANTHER" id="PTHR23502:SF22">
    <property type="entry name" value="MAJOR FACILITATOR SUPERFAMILY (MFS) PROFILE DOMAIN-CONTAINING PROTEIN"/>
    <property type="match status" value="1"/>
</dbReference>
<organism evidence="6 7">
    <name type="scientific">Exophiala aquamarina CBS 119918</name>
    <dbReference type="NCBI Taxonomy" id="1182545"/>
    <lineage>
        <taxon>Eukaryota</taxon>
        <taxon>Fungi</taxon>
        <taxon>Dikarya</taxon>
        <taxon>Ascomycota</taxon>
        <taxon>Pezizomycotina</taxon>
        <taxon>Eurotiomycetes</taxon>
        <taxon>Chaetothyriomycetidae</taxon>
        <taxon>Chaetothyriales</taxon>
        <taxon>Herpotrichiellaceae</taxon>
        <taxon>Exophiala</taxon>
    </lineage>
</organism>
<dbReference type="VEuPathDB" id="FungiDB:A1O9_01549"/>
<evidence type="ECO:0000256" key="4">
    <source>
        <dbReference type="ARBA" id="ARBA00023136"/>
    </source>
</evidence>
<feature type="transmembrane region" description="Helical" evidence="5">
    <location>
        <begin position="174"/>
        <end position="193"/>
    </location>
</feature>
<evidence type="ECO:0000313" key="7">
    <source>
        <dbReference type="Proteomes" id="UP000027920"/>
    </source>
</evidence>
<dbReference type="GeneID" id="25276495"/>
<gene>
    <name evidence="6" type="ORF">A1O9_01549</name>
</gene>
<evidence type="ECO:0000313" key="6">
    <source>
        <dbReference type="EMBL" id="KEF63571.1"/>
    </source>
</evidence>
<feature type="transmembrane region" description="Helical" evidence="5">
    <location>
        <begin position="393"/>
        <end position="411"/>
    </location>
</feature>
<keyword evidence="2 5" id="KW-0812">Transmembrane</keyword>
<feature type="transmembrane region" description="Helical" evidence="5">
    <location>
        <begin position="485"/>
        <end position="505"/>
    </location>
</feature>
<keyword evidence="4 5" id="KW-0472">Membrane</keyword>
<feature type="transmembrane region" description="Helical" evidence="5">
    <location>
        <begin position="117"/>
        <end position="134"/>
    </location>
</feature>
<feature type="transmembrane region" description="Helical" evidence="5">
    <location>
        <begin position="294"/>
        <end position="315"/>
    </location>
</feature>
<sequence>MSPNSTDFEAMEVIGGSEIERANGALLVDIRAKGGLNLGQDDIKLAKDGHTVLIPQPSDDPDDPLNWSEMKKNLLFCTIGLASFMTDFQAAAGAPLLGPQAEEWKMTPNRVNYSGNLNLLLLGIGGLVWLPIMSSWGRAPVLFWVNLVGTAMTLGCCLVNDFSGYYGTRAVMGFFFSGSLTVGLAFVQDMYFFHQQARKVGLWTMLLLVAPYCSPLFGYFILADTGKWRTIFWVVFALGCLILLLCMFFLDETWYRRDIEPTSQPKRENRLLRVLGVWQLQPRPRYFMEPKQSLIRLFATLAKPVVIPVMIYYAMNLMWVIGVNQTTAILFETPREAGGYGMSTKSAGFCAFTPVISVLLGEVIGHWTNEWVAKRYIETHDGIFKPEARLPPIYPAHLLMVAGLVTIGQALGRHLSLAAVVLGWGMFVFGQMVMTVSLTAYILDAYPTAPGEIASLMNASRILSGFSVGYFQLGWGQSVGWATSFGTQAGISAASLTIIVVLNVWGEKLRAKGGPLKN</sequence>
<accession>A0A072PUN2</accession>
<dbReference type="Pfam" id="PF07690">
    <property type="entry name" value="MFS_1"/>
    <property type="match status" value="1"/>
</dbReference>
<dbReference type="AlphaFoldDB" id="A0A072PUN2"/>
<feature type="transmembrane region" description="Helical" evidence="5">
    <location>
        <begin position="200"/>
        <end position="222"/>
    </location>
</feature>
<dbReference type="GO" id="GO:0022857">
    <property type="term" value="F:transmembrane transporter activity"/>
    <property type="evidence" value="ECO:0007669"/>
    <property type="project" value="InterPro"/>
</dbReference>
<dbReference type="InterPro" id="IPR036259">
    <property type="entry name" value="MFS_trans_sf"/>
</dbReference>
<feature type="transmembrane region" description="Helical" evidence="5">
    <location>
        <begin position="417"/>
        <end position="443"/>
    </location>
</feature>
<dbReference type="SUPFAM" id="SSF103473">
    <property type="entry name" value="MFS general substrate transporter"/>
    <property type="match status" value="1"/>
</dbReference>
<evidence type="ECO:0000256" key="5">
    <source>
        <dbReference type="SAM" id="Phobius"/>
    </source>
</evidence>
<dbReference type="OrthoDB" id="2533084at2759"/>
<evidence type="ECO:0008006" key="8">
    <source>
        <dbReference type="Google" id="ProtNLM"/>
    </source>
</evidence>
<dbReference type="HOGENOM" id="CLU_008455_13_8_1"/>
<dbReference type="EMBL" id="AMGV01000001">
    <property type="protein sequence ID" value="KEF63571.1"/>
    <property type="molecule type" value="Genomic_DNA"/>
</dbReference>
<evidence type="ECO:0000256" key="3">
    <source>
        <dbReference type="ARBA" id="ARBA00022989"/>
    </source>
</evidence>
<dbReference type="InterPro" id="IPR011701">
    <property type="entry name" value="MFS"/>
</dbReference>
<comment type="subcellular location">
    <subcellularLocation>
        <location evidence="1">Membrane</location>
        <topology evidence="1">Multi-pass membrane protein</topology>
    </subcellularLocation>
</comment>
<dbReference type="Proteomes" id="UP000027920">
    <property type="component" value="Unassembled WGS sequence"/>
</dbReference>
<keyword evidence="3 5" id="KW-1133">Transmembrane helix</keyword>
<dbReference type="PANTHER" id="PTHR23502">
    <property type="entry name" value="MAJOR FACILITATOR SUPERFAMILY"/>
    <property type="match status" value="1"/>
</dbReference>
<protein>
    <recommendedName>
        <fullName evidence="8">Major facilitator superfamily (MFS) profile domain-containing protein</fullName>
    </recommendedName>
</protein>
<evidence type="ECO:0000256" key="2">
    <source>
        <dbReference type="ARBA" id="ARBA00022692"/>
    </source>
</evidence>
<evidence type="ECO:0000256" key="1">
    <source>
        <dbReference type="ARBA" id="ARBA00004141"/>
    </source>
</evidence>